<evidence type="ECO:0000259" key="2">
    <source>
        <dbReference type="Pfam" id="PF13538"/>
    </source>
</evidence>
<evidence type="ECO:0000313" key="3">
    <source>
        <dbReference type="EMBL" id="PRD66564.1"/>
    </source>
</evidence>
<protein>
    <submittedName>
        <fullName evidence="3">NERD nuclease</fullName>
    </submittedName>
</protein>
<keyword evidence="4" id="KW-1185">Reference proteome</keyword>
<organism evidence="3 4">
    <name type="scientific">Malikia granosa</name>
    <dbReference type="NCBI Taxonomy" id="263067"/>
    <lineage>
        <taxon>Bacteria</taxon>
        <taxon>Pseudomonadati</taxon>
        <taxon>Pseudomonadota</taxon>
        <taxon>Betaproteobacteria</taxon>
        <taxon>Burkholderiales</taxon>
        <taxon>Comamonadaceae</taxon>
        <taxon>Malikia</taxon>
    </lineage>
</organism>
<sequence length="565" mass="62470">MENVTKLHFCNFDPPTSTPLTAMATLHPSFPAAGLLGPGFYRERDMLELLELGLPVGYDLFHNVDWSSTLEGRQQIGEIDIALVSPIGHLLLIEVKSGPLEEGEAGLSKRYAKRDEALDVGHQLRRQHGAILSRLTDEGLRQVRVGTLLVLPDHRVASTSLAHPSERIVDADGCPALCQRVLDLMPHDPLPEDSRQRLVDFLANRFKVLPDVSSHVGQIMRTSTALSSGLATWIPAIEHESGLFVIEATAGSGKTQLALALMRQAHAAKQRCAYVCFNRALADHMLLIAPYTAQIMTFHEACVEQARRAGLEPDFSQPGIYDQLAEQLAAATPRMTPRWDLLIIDEAQDFEPEWVQAMTDLLKDGGQAYLLGDQQQRIYRREGFELGQAVRIHCMDNFRSPRKVVEAINLLGLSERPVVPRSAFAGQLPGFHDYPSKPGQALAQVEACVRELKVAGFKTEQIAVLTYGRSGSEILGRETIAGLRTRRFTGRYDSAGNPQWTGGELLVETLYRFKGQSAPAVILCEIDFEQASDVERRKLFVGMTRAQVRLECVLSERAARGLLAG</sequence>
<dbReference type="GO" id="GO:0003678">
    <property type="term" value="F:DNA helicase activity"/>
    <property type="evidence" value="ECO:0007669"/>
    <property type="project" value="InterPro"/>
</dbReference>
<feature type="domain" description="NERD" evidence="1">
    <location>
        <begin position="39"/>
        <end position="152"/>
    </location>
</feature>
<dbReference type="Pfam" id="PF13245">
    <property type="entry name" value="AAA_19"/>
    <property type="match status" value="1"/>
</dbReference>
<proteinExistence type="predicted"/>
<dbReference type="Pfam" id="PF13538">
    <property type="entry name" value="UvrD_C_2"/>
    <property type="match status" value="1"/>
</dbReference>
<evidence type="ECO:0000259" key="1">
    <source>
        <dbReference type="Pfam" id="PF08378"/>
    </source>
</evidence>
<dbReference type="Pfam" id="PF08378">
    <property type="entry name" value="NERD"/>
    <property type="match status" value="1"/>
</dbReference>
<dbReference type="PANTHER" id="PTHR11070">
    <property type="entry name" value="UVRD / RECB / PCRA DNA HELICASE FAMILY MEMBER"/>
    <property type="match status" value="1"/>
</dbReference>
<dbReference type="GO" id="GO:0003677">
    <property type="term" value="F:DNA binding"/>
    <property type="evidence" value="ECO:0007669"/>
    <property type="project" value="InterPro"/>
</dbReference>
<dbReference type="Gene3D" id="3.40.50.300">
    <property type="entry name" value="P-loop containing nucleotide triphosphate hydrolases"/>
    <property type="match status" value="2"/>
</dbReference>
<dbReference type="SUPFAM" id="SSF52540">
    <property type="entry name" value="P-loop containing nucleoside triphosphate hydrolases"/>
    <property type="match status" value="1"/>
</dbReference>
<dbReference type="GO" id="GO:0005524">
    <property type="term" value="F:ATP binding"/>
    <property type="evidence" value="ECO:0007669"/>
    <property type="project" value="InterPro"/>
</dbReference>
<feature type="domain" description="UvrD-like helicase C-terminal" evidence="2">
    <location>
        <begin position="507"/>
        <end position="547"/>
    </location>
</feature>
<name>A0A2S9K820_9BURK</name>
<gene>
    <name evidence="3" type="ORF">C6P64_04620</name>
</gene>
<dbReference type="AlphaFoldDB" id="A0A2S9K820"/>
<dbReference type="OrthoDB" id="393237at2"/>
<evidence type="ECO:0000313" key="4">
    <source>
        <dbReference type="Proteomes" id="UP000238589"/>
    </source>
</evidence>
<dbReference type="EMBL" id="PVLQ01000012">
    <property type="protein sequence ID" value="PRD66564.1"/>
    <property type="molecule type" value="Genomic_DNA"/>
</dbReference>
<comment type="caution">
    <text evidence="3">The sequence shown here is derived from an EMBL/GenBank/DDBJ whole genome shotgun (WGS) entry which is preliminary data.</text>
</comment>
<accession>A0A2S9K820</accession>
<dbReference type="InterPro" id="IPR011528">
    <property type="entry name" value="NERD"/>
</dbReference>
<reference evidence="3 4" key="1">
    <citation type="submission" date="2018-03" db="EMBL/GenBank/DDBJ databases">
        <title>Comparative genomics illustrates the genes involved in a hyperalkaliphilic mechanisms of Serpentinomonas isolated from highly-alkaline calcium-rich serpentinized springs.</title>
        <authorList>
            <person name="Suzuki S."/>
            <person name="Ishii S."/>
            <person name="Walworth N."/>
            <person name="Bird L."/>
            <person name="Kuenen J.G."/>
            <person name="Nealson K.H."/>
        </authorList>
    </citation>
    <scope>NUCLEOTIDE SEQUENCE [LARGE SCALE GENOMIC DNA]</scope>
    <source>
        <strain evidence="3 4">P1</strain>
    </source>
</reference>
<dbReference type="InterPro" id="IPR027785">
    <property type="entry name" value="UvrD-like_helicase_C"/>
</dbReference>
<dbReference type="Proteomes" id="UP000238589">
    <property type="component" value="Unassembled WGS sequence"/>
</dbReference>
<dbReference type="InterPro" id="IPR000212">
    <property type="entry name" value="DNA_helicase_UvrD/REP"/>
</dbReference>
<dbReference type="InterPro" id="IPR027417">
    <property type="entry name" value="P-loop_NTPase"/>
</dbReference>